<protein>
    <submittedName>
        <fullName evidence="2">PepSY domain-containing protein</fullName>
    </submittedName>
</protein>
<gene>
    <name evidence="2" type="ORF">KJI95_12765</name>
</gene>
<dbReference type="RefSeq" id="WP_214507584.1">
    <property type="nucleotide sequence ID" value="NZ_JAHEPS010000004.1"/>
</dbReference>
<dbReference type="Proteomes" id="UP001195903">
    <property type="component" value="Unassembled WGS sequence"/>
</dbReference>
<evidence type="ECO:0000313" key="3">
    <source>
        <dbReference type="Proteomes" id="UP001195903"/>
    </source>
</evidence>
<organism evidence="2 3">
    <name type="scientific">Shewanella jiangmenensis</name>
    <dbReference type="NCBI Taxonomy" id="2837387"/>
    <lineage>
        <taxon>Bacteria</taxon>
        <taxon>Pseudomonadati</taxon>
        <taxon>Pseudomonadota</taxon>
        <taxon>Gammaproteobacteria</taxon>
        <taxon>Alteromonadales</taxon>
        <taxon>Shewanellaceae</taxon>
        <taxon>Shewanella</taxon>
    </lineage>
</organism>
<evidence type="ECO:0000259" key="1">
    <source>
        <dbReference type="Pfam" id="PF03413"/>
    </source>
</evidence>
<keyword evidence="3" id="KW-1185">Reference proteome</keyword>
<accession>A0ABS5V8Q8</accession>
<dbReference type="EMBL" id="JAHEPS010000004">
    <property type="protein sequence ID" value="MBT1445393.1"/>
    <property type="molecule type" value="Genomic_DNA"/>
</dbReference>
<dbReference type="InterPro" id="IPR025711">
    <property type="entry name" value="PepSY"/>
</dbReference>
<sequence length="95" mass="10321">MKYRILLTFLLGLSLNLTPPLLPEAQANNREQQSLAVTSADQAASMAAGRFQGTVLKVSRSQINGGPGYRVKMISSDGKVFNVAVDARTGRVWRD</sequence>
<feature type="domain" description="PepSY" evidence="1">
    <location>
        <begin position="39"/>
        <end position="92"/>
    </location>
</feature>
<evidence type="ECO:0000313" key="2">
    <source>
        <dbReference type="EMBL" id="MBT1445393.1"/>
    </source>
</evidence>
<comment type="caution">
    <text evidence="2">The sequence shown here is derived from an EMBL/GenBank/DDBJ whole genome shotgun (WGS) entry which is preliminary data.</text>
</comment>
<dbReference type="Gene3D" id="3.10.450.40">
    <property type="match status" value="1"/>
</dbReference>
<dbReference type="Pfam" id="PF03413">
    <property type="entry name" value="PepSY"/>
    <property type="match status" value="1"/>
</dbReference>
<proteinExistence type="predicted"/>
<name>A0ABS5V8Q8_9GAMM</name>
<reference evidence="2 3" key="1">
    <citation type="submission" date="2021-05" db="EMBL/GenBank/DDBJ databases">
        <title>Shewanella sp. JM162201.</title>
        <authorList>
            <person name="Xu S."/>
            <person name="Li A."/>
        </authorList>
    </citation>
    <scope>NUCLEOTIDE SEQUENCE [LARGE SCALE GENOMIC DNA]</scope>
    <source>
        <strain evidence="2 3">JM162201</strain>
    </source>
</reference>